<evidence type="ECO:0000313" key="2">
    <source>
        <dbReference type="Proteomes" id="UP001056120"/>
    </source>
</evidence>
<gene>
    <name evidence="1" type="ORF">L1987_05721</name>
</gene>
<dbReference type="EMBL" id="CM042019">
    <property type="protein sequence ID" value="KAI3824270.1"/>
    <property type="molecule type" value="Genomic_DNA"/>
</dbReference>
<evidence type="ECO:0000313" key="1">
    <source>
        <dbReference type="EMBL" id="KAI3824270.1"/>
    </source>
</evidence>
<name>A0ACB9JWB6_9ASTR</name>
<sequence length="107" mass="12021">MGYSRGMGRVDMWRDKRRGGCGPLFFRSRGNYGGDMGYNLGGDFGGNKIDYGNRGRGSWCHRSMDDSVTTAQIELRLAATEIGFELLIHSCFWDYKFEGFSGSRSLP</sequence>
<accession>A0ACB9JWB6</accession>
<comment type="caution">
    <text evidence="1">The sequence shown here is derived from an EMBL/GenBank/DDBJ whole genome shotgun (WGS) entry which is preliminary data.</text>
</comment>
<protein>
    <submittedName>
        <fullName evidence="1">Uncharacterized protein</fullName>
    </submittedName>
</protein>
<keyword evidence="2" id="KW-1185">Reference proteome</keyword>
<reference evidence="1 2" key="2">
    <citation type="journal article" date="2022" name="Mol. Ecol. Resour.">
        <title>The genomes of chicory, endive, great burdock and yacon provide insights into Asteraceae paleo-polyploidization history and plant inulin production.</title>
        <authorList>
            <person name="Fan W."/>
            <person name="Wang S."/>
            <person name="Wang H."/>
            <person name="Wang A."/>
            <person name="Jiang F."/>
            <person name="Liu H."/>
            <person name="Zhao H."/>
            <person name="Xu D."/>
            <person name="Zhang Y."/>
        </authorList>
    </citation>
    <scope>NUCLEOTIDE SEQUENCE [LARGE SCALE GENOMIC DNA]</scope>
    <source>
        <strain evidence="2">cv. Yunnan</strain>
        <tissue evidence="1">Leaves</tissue>
    </source>
</reference>
<organism evidence="1 2">
    <name type="scientific">Smallanthus sonchifolius</name>
    <dbReference type="NCBI Taxonomy" id="185202"/>
    <lineage>
        <taxon>Eukaryota</taxon>
        <taxon>Viridiplantae</taxon>
        <taxon>Streptophyta</taxon>
        <taxon>Embryophyta</taxon>
        <taxon>Tracheophyta</taxon>
        <taxon>Spermatophyta</taxon>
        <taxon>Magnoliopsida</taxon>
        <taxon>eudicotyledons</taxon>
        <taxon>Gunneridae</taxon>
        <taxon>Pentapetalae</taxon>
        <taxon>asterids</taxon>
        <taxon>campanulids</taxon>
        <taxon>Asterales</taxon>
        <taxon>Asteraceae</taxon>
        <taxon>Asteroideae</taxon>
        <taxon>Heliantheae alliance</taxon>
        <taxon>Millerieae</taxon>
        <taxon>Smallanthus</taxon>
    </lineage>
</organism>
<proteinExistence type="predicted"/>
<dbReference type="Proteomes" id="UP001056120">
    <property type="component" value="Linkage Group LG02"/>
</dbReference>
<reference evidence="2" key="1">
    <citation type="journal article" date="2022" name="Mol. Ecol. Resour.">
        <title>The genomes of chicory, endive, great burdock and yacon provide insights into Asteraceae palaeo-polyploidization history and plant inulin production.</title>
        <authorList>
            <person name="Fan W."/>
            <person name="Wang S."/>
            <person name="Wang H."/>
            <person name="Wang A."/>
            <person name="Jiang F."/>
            <person name="Liu H."/>
            <person name="Zhao H."/>
            <person name="Xu D."/>
            <person name="Zhang Y."/>
        </authorList>
    </citation>
    <scope>NUCLEOTIDE SEQUENCE [LARGE SCALE GENOMIC DNA]</scope>
    <source>
        <strain evidence="2">cv. Yunnan</strain>
    </source>
</reference>